<dbReference type="GO" id="GO:0040037">
    <property type="term" value="P:negative regulation of fibroblast growth factor receptor signaling pathway"/>
    <property type="evidence" value="ECO:0007669"/>
    <property type="project" value="TreeGrafter"/>
</dbReference>
<name>A0AAD8Z0G6_9TELE</name>
<evidence type="ECO:0000256" key="3">
    <source>
        <dbReference type="ARBA" id="ARBA00010260"/>
    </source>
</evidence>
<reference evidence="17" key="1">
    <citation type="submission" date="2023-03" db="EMBL/GenBank/DDBJ databases">
        <title>Electrophorus voltai genome.</title>
        <authorList>
            <person name="Bian C."/>
        </authorList>
    </citation>
    <scope>NUCLEOTIDE SEQUENCE</scope>
    <source>
        <strain evidence="17">CB-2022</strain>
        <tissue evidence="17">Muscle</tissue>
    </source>
</reference>
<keyword evidence="8" id="KW-0732">Signal</keyword>
<dbReference type="GO" id="GO:0016477">
    <property type="term" value="P:cell migration"/>
    <property type="evidence" value="ECO:0007669"/>
    <property type="project" value="TreeGrafter"/>
</dbReference>
<evidence type="ECO:0000256" key="11">
    <source>
        <dbReference type="ARBA" id="ARBA00023157"/>
    </source>
</evidence>
<evidence type="ECO:0000256" key="16">
    <source>
        <dbReference type="RuleBase" id="RU003519"/>
    </source>
</evidence>
<evidence type="ECO:0000256" key="8">
    <source>
        <dbReference type="ARBA" id="ARBA00022729"/>
    </source>
</evidence>
<keyword evidence="18" id="KW-1185">Reference proteome</keyword>
<evidence type="ECO:0000256" key="2">
    <source>
        <dbReference type="ARBA" id="ARBA00004609"/>
    </source>
</evidence>
<sequence>MQERVGREFQMIFSSRLVLYSHSQPSKQTRVLLWGSPLARNTHGYFLELLNRSEVSLQDSFSASFGSLFTQMSSVFHELYSDLRHYYRGANLNLEEALNEFWARLLERLVRALSGEHTLSEDYLECLAKQAETLHPFGDTPHELKSRVTRMVVAARFFVQGLVVAGEVVRKVSQVRGRGRGDEAWGCGMETPFSRLKLCLGEAPEK</sequence>
<keyword evidence="14 16" id="KW-0449">Lipoprotein</keyword>
<dbReference type="GO" id="GO:0005886">
    <property type="term" value="C:plasma membrane"/>
    <property type="evidence" value="ECO:0007669"/>
    <property type="project" value="UniProtKB-SubCell"/>
</dbReference>
<dbReference type="GO" id="GO:1905475">
    <property type="term" value="P:regulation of protein localization to membrane"/>
    <property type="evidence" value="ECO:0007669"/>
    <property type="project" value="TreeGrafter"/>
</dbReference>
<evidence type="ECO:0000256" key="5">
    <source>
        <dbReference type="ARBA" id="ARBA00022475"/>
    </source>
</evidence>
<evidence type="ECO:0000256" key="12">
    <source>
        <dbReference type="ARBA" id="ARBA00023180"/>
    </source>
</evidence>
<evidence type="ECO:0000256" key="14">
    <source>
        <dbReference type="ARBA" id="ARBA00023288"/>
    </source>
</evidence>
<dbReference type="PANTHER" id="PTHR10822:SF8">
    <property type="entry name" value="GLYPICAN-1"/>
    <property type="match status" value="1"/>
</dbReference>
<comment type="subcellular location">
    <subcellularLocation>
        <location evidence="2 16">Cell membrane</location>
        <topology evidence="2 16">Lipid-anchor</topology>
        <topology evidence="2 16">GPI-anchor</topology>
    </subcellularLocation>
    <subcellularLocation>
        <location evidence="1">Secreted</location>
        <location evidence="1">Extracellular space</location>
    </subcellularLocation>
</comment>
<evidence type="ECO:0000256" key="1">
    <source>
        <dbReference type="ARBA" id="ARBA00004239"/>
    </source>
</evidence>
<gene>
    <name evidence="17" type="ORF">P4O66_002396</name>
</gene>
<keyword evidence="11" id="KW-1015">Disulfide bond</keyword>
<keyword evidence="6" id="KW-0964">Secreted</keyword>
<dbReference type="GO" id="GO:0098552">
    <property type="term" value="C:side of membrane"/>
    <property type="evidence" value="ECO:0007669"/>
    <property type="project" value="UniProtKB-KW"/>
</dbReference>
<accession>A0AAD8Z0G6</accession>
<evidence type="ECO:0000256" key="10">
    <source>
        <dbReference type="ARBA" id="ARBA00023136"/>
    </source>
</evidence>
<dbReference type="Proteomes" id="UP001239994">
    <property type="component" value="Unassembled WGS sequence"/>
</dbReference>
<proteinExistence type="inferred from homology"/>
<comment type="function">
    <text evidence="16">Cell surface proteoglycan.</text>
</comment>
<evidence type="ECO:0000256" key="6">
    <source>
        <dbReference type="ARBA" id="ARBA00022525"/>
    </source>
</evidence>
<evidence type="ECO:0000256" key="7">
    <source>
        <dbReference type="ARBA" id="ARBA00022622"/>
    </source>
</evidence>
<evidence type="ECO:0000256" key="4">
    <source>
        <dbReference type="ARBA" id="ARBA00014714"/>
    </source>
</evidence>
<keyword evidence="5" id="KW-1003">Cell membrane</keyword>
<dbReference type="EMBL" id="JAROKS010000021">
    <property type="protein sequence ID" value="KAK1790094.1"/>
    <property type="molecule type" value="Genomic_DNA"/>
</dbReference>
<keyword evidence="12" id="KW-0325">Glycoprotein</keyword>
<keyword evidence="13 16" id="KW-0357">Heparan sulfate</keyword>
<dbReference type="GO" id="GO:0005576">
    <property type="term" value="C:extracellular region"/>
    <property type="evidence" value="ECO:0007669"/>
    <property type="project" value="UniProtKB-SubCell"/>
</dbReference>
<evidence type="ECO:0000256" key="9">
    <source>
        <dbReference type="ARBA" id="ARBA00022974"/>
    </source>
</evidence>
<comment type="similarity">
    <text evidence="3 15">Belongs to the glypican family.</text>
</comment>
<protein>
    <recommendedName>
        <fullName evidence="4">Glypican-1</fullName>
    </recommendedName>
</protein>
<dbReference type="InterPro" id="IPR001863">
    <property type="entry name" value="Glypican"/>
</dbReference>
<evidence type="ECO:0000313" key="17">
    <source>
        <dbReference type="EMBL" id="KAK1790094.1"/>
    </source>
</evidence>
<dbReference type="GO" id="GO:0017134">
    <property type="term" value="F:fibroblast growth factor binding"/>
    <property type="evidence" value="ECO:0007669"/>
    <property type="project" value="TreeGrafter"/>
</dbReference>
<dbReference type="PANTHER" id="PTHR10822">
    <property type="entry name" value="GLYPICAN"/>
    <property type="match status" value="1"/>
</dbReference>
<dbReference type="AlphaFoldDB" id="A0AAD8Z0G6"/>
<keyword evidence="7 16" id="KW-0336">GPI-anchor</keyword>
<dbReference type="GO" id="GO:0045202">
    <property type="term" value="C:synapse"/>
    <property type="evidence" value="ECO:0007669"/>
    <property type="project" value="TreeGrafter"/>
</dbReference>
<dbReference type="GO" id="GO:0009986">
    <property type="term" value="C:cell surface"/>
    <property type="evidence" value="ECO:0007669"/>
    <property type="project" value="TreeGrafter"/>
</dbReference>
<evidence type="ECO:0000256" key="15">
    <source>
        <dbReference type="RuleBase" id="RU003518"/>
    </source>
</evidence>
<keyword evidence="10 16" id="KW-0472">Membrane</keyword>
<evidence type="ECO:0000313" key="18">
    <source>
        <dbReference type="Proteomes" id="UP001239994"/>
    </source>
</evidence>
<organism evidence="17 18">
    <name type="scientific">Electrophorus voltai</name>
    <dbReference type="NCBI Taxonomy" id="2609070"/>
    <lineage>
        <taxon>Eukaryota</taxon>
        <taxon>Metazoa</taxon>
        <taxon>Chordata</taxon>
        <taxon>Craniata</taxon>
        <taxon>Vertebrata</taxon>
        <taxon>Euteleostomi</taxon>
        <taxon>Actinopterygii</taxon>
        <taxon>Neopterygii</taxon>
        <taxon>Teleostei</taxon>
        <taxon>Ostariophysi</taxon>
        <taxon>Gymnotiformes</taxon>
        <taxon>Gymnotoidei</taxon>
        <taxon>Gymnotidae</taxon>
        <taxon>Electrophorus</taxon>
    </lineage>
</organism>
<dbReference type="Pfam" id="PF01153">
    <property type="entry name" value="Glypican"/>
    <property type="match status" value="1"/>
</dbReference>
<evidence type="ECO:0000256" key="13">
    <source>
        <dbReference type="ARBA" id="ARBA00023207"/>
    </source>
</evidence>
<comment type="caution">
    <text evidence="17">The sequence shown here is derived from an EMBL/GenBank/DDBJ whole genome shotgun (WGS) entry which is preliminary data.</text>
</comment>
<keyword evidence="9 16" id="KW-0654">Proteoglycan</keyword>